<accession>A0A914YIJ7</accession>
<reference evidence="2" key="1">
    <citation type="submission" date="2022-11" db="UniProtKB">
        <authorList>
            <consortium name="WormBaseParasite"/>
        </authorList>
    </citation>
    <scope>IDENTIFICATION</scope>
</reference>
<name>A0A914YIJ7_9BILA</name>
<evidence type="ECO:0000313" key="1">
    <source>
        <dbReference type="Proteomes" id="UP000887577"/>
    </source>
</evidence>
<protein>
    <submittedName>
        <fullName evidence="2">Ribosomal protein S2</fullName>
    </submittedName>
</protein>
<dbReference type="WBParaSite" id="PSU_v2.g19327.t1">
    <property type="protein sequence ID" value="PSU_v2.g19327.t1"/>
    <property type="gene ID" value="PSU_v2.g19327"/>
</dbReference>
<sequence>MYYIAKNPKNAEVYQKMIKICKYFFVKNPILVISNLHYYQNGWGTRKNDGWNSIDMNRISAKLWITDRLPVYRQHVSNNSLVSSIIPKIYQCDAKYLILCDQVISLNELIFLCSSAEALDFKRVTVKNGTVLAFEKFFEQLPQIKVIYYTFSTPSNNTTKNTFKDTWKISHLSNSFHFYLFNIPQNFDIDIFYSYMKYCLFFGFNNDSHILSRHIKYFLEKQKC</sequence>
<evidence type="ECO:0000313" key="2">
    <source>
        <dbReference type="WBParaSite" id="PSU_v2.g19327.t1"/>
    </source>
</evidence>
<keyword evidence="1" id="KW-1185">Reference proteome</keyword>
<dbReference type="AlphaFoldDB" id="A0A914YIJ7"/>
<organism evidence="1 2">
    <name type="scientific">Panagrolaimus superbus</name>
    <dbReference type="NCBI Taxonomy" id="310955"/>
    <lineage>
        <taxon>Eukaryota</taxon>
        <taxon>Metazoa</taxon>
        <taxon>Ecdysozoa</taxon>
        <taxon>Nematoda</taxon>
        <taxon>Chromadorea</taxon>
        <taxon>Rhabditida</taxon>
        <taxon>Tylenchina</taxon>
        <taxon>Panagrolaimomorpha</taxon>
        <taxon>Panagrolaimoidea</taxon>
        <taxon>Panagrolaimidae</taxon>
        <taxon>Panagrolaimus</taxon>
    </lineage>
</organism>
<proteinExistence type="predicted"/>
<dbReference type="Proteomes" id="UP000887577">
    <property type="component" value="Unplaced"/>
</dbReference>